<sequence>MIDVIGAVVLGTVSALVVFVYLHFSAWTARQRAIAGGAFGAWFALVVACGATGLLSAVRGIGPAGLGIAVIVPFAVLSYLGTRPGALRDAFGAIPLPVLIGVHAMRLLGVLFVLLFWEGRLPAPFAPAAGWGDVAIGALALPVAYMAATRAPAWRVATLIWSALGLFDLADAIFLGAASSSGIPFGFANGSASSDLMTTLPWILIPCFNVPLLAHLHILVFQRLLRSQRASGHGQHIPRHSV</sequence>
<dbReference type="OrthoDB" id="571893at2"/>
<protein>
    <submittedName>
        <fullName evidence="2">Uncharacterized protein</fullName>
    </submittedName>
</protein>
<organism evidence="2 3">
    <name type="scientific">Paraburkholderia piptadeniae</name>
    <dbReference type="NCBI Taxonomy" id="1701573"/>
    <lineage>
        <taxon>Bacteria</taxon>
        <taxon>Pseudomonadati</taxon>
        <taxon>Pseudomonadota</taxon>
        <taxon>Betaproteobacteria</taxon>
        <taxon>Burkholderiales</taxon>
        <taxon>Burkholderiaceae</taxon>
        <taxon>Paraburkholderia</taxon>
    </lineage>
</organism>
<feature type="transmembrane region" description="Helical" evidence="1">
    <location>
        <begin position="199"/>
        <end position="221"/>
    </location>
</feature>
<feature type="transmembrane region" description="Helical" evidence="1">
    <location>
        <begin position="129"/>
        <end position="147"/>
    </location>
</feature>
<feature type="transmembrane region" description="Helical" evidence="1">
    <location>
        <begin position="36"/>
        <end position="58"/>
    </location>
</feature>
<accession>A0A1N7SIP0</accession>
<gene>
    <name evidence="2" type="ORF">BN2476_560087</name>
</gene>
<proteinExistence type="predicted"/>
<evidence type="ECO:0000313" key="2">
    <source>
        <dbReference type="EMBL" id="SIT47284.1"/>
    </source>
</evidence>
<dbReference type="Proteomes" id="UP000195569">
    <property type="component" value="Unassembled WGS sequence"/>
</dbReference>
<keyword evidence="1" id="KW-0472">Membrane</keyword>
<dbReference type="RefSeq" id="WP_087737497.1">
    <property type="nucleotide sequence ID" value="NZ_CYGY02000056.1"/>
</dbReference>
<reference evidence="2" key="1">
    <citation type="submission" date="2016-12" db="EMBL/GenBank/DDBJ databases">
        <authorList>
            <person name="Moulin L."/>
        </authorList>
    </citation>
    <scope>NUCLEOTIDE SEQUENCE [LARGE SCALE GENOMIC DNA]</scope>
    <source>
        <strain evidence="2">STM 7183</strain>
    </source>
</reference>
<feature type="transmembrane region" description="Helical" evidence="1">
    <location>
        <begin position="6"/>
        <end position="24"/>
    </location>
</feature>
<evidence type="ECO:0000256" key="1">
    <source>
        <dbReference type="SAM" id="Phobius"/>
    </source>
</evidence>
<name>A0A1N7SIP0_9BURK</name>
<keyword evidence="1" id="KW-1133">Transmembrane helix</keyword>
<dbReference type="AlphaFoldDB" id="A0A1N7SIP0"/>
<evidence type="ECO:0000313" key="3">
    <source>
        <dbReference type="Proteomes" id="UP000195569"/>
    </source>
</evidence>
<dbReference type="EMBL" id="CYGY02000056">
    <property type="protein sequence ID" value="SIT47284.1"/>
    <property type="molecule type" value="Genomic_DNA"/>
</dbReference>
<keyword evidence="1" id="KW-0812">Transmembrane</keyword>
<comment type="caution">
    <text evidence="2">The sequence shown here is derived from an EMBL/GenBank/DDBJ whole genome shotgun (WGS) entry which is preliminary data.</text>
</comment>
<feature type="transmembrane region" description="Helical" evidence="1">
    <location>
        <begin position="159"/>
        <end position="179"/>
    </location>
</feature>
<keyword evidence="3" id="KW-1185">Reference proteome</keyword>
<feature type="transmembrane region" description="Helical" evidence="1">
    <location>
        <begin position="64"/>
        <end position="82"/>
    </location>
</feature>
<feature type="transmembrane region" description="Helical" evidence="1">
    <location>
        <begin position="94"/>
        <end position="117"/>
    </location>
</feature>